<dbReference type="AlphaFoldDB" id="C0JS01"/>
<gene>
    <name evidence="3" type="primary">tsrV</name>
    <name evidence="4" type="ORF">SLA_3856</name>
</gene>
<evidence type="ECO:0000313" key="5">
    <source>
        <dbReference type="Proteomes" id="UP000217676"/>
    </source>
</evidence>
<sequence length="247" mass="25266">MRKNIRLLGVSVAAAGLAVGALSGCGMVVNEMYEDSSSLPEKITSVRLENGSGRVTVNGTKAGGPLSLRRTVSYQDKKPDGPTHRVENGVLILGDCGDDIDFCSVGYSVDVPAGIPVSGKVTNGTVKLTKVGAVQVTTTSGRIEMTGVNGAVDVRTTNGRITGSDVKGGGIKARTSNGGIELNLAADLDVQATTTNGTIALKVPGTGYRIDAQTANGDKRIGLTDDPAGPHRLTLKTSNGSISVKNS</sequence>
<evidence type="ECO:0000313" key="3">
    <source>
        <dbReference type="EMBL" id="ACN80684.1"/>
    </source>
</evidence>
<dbReference type="Pfam" id="PF13349">
    <property type="entry name" value="DUF4097"/>
    <property type="match status" value="1"/>
</dbReference>
<dbReference type="RefSeq" id="WP_359876272.1">
    <property type="nucleotide sequence ID" value="NZ_JBEYHT010000018.1"/>
</dbReference>
<dbReference type="PROSITE" id="PS51257">
    <property type="entry name" value="PROKAR_LIPOPROTEIN"/>
    <property type="match status" value="1"/>
</dbReference>
<name>C0JS01_STRLU</name>
<reference evidence="4 5" key="2">
    <citation type="journal article" date="2016" name="Genome Announc.">
        <title>Complete Genome Sequence of Thiostrepton-Producing Streptomyces laurentii ATCC 31255.</title>
        <authorList>
            <person name="Doi K."/>
            <person name="Fujino Y."/>
            <person name="Nagayoshi Y."/>
            <person name="Ohshima T."/>
            <person name="Ogata S."/>
        </authorList>
    </citation>
    <scope>NUCLEOTIDE SEQUENCE [LARGE SCALE GENOMIC DNA]</scope>
    <source>
        <strain evidence="4 5">ATCC 31255</strain>
    </source>
</reference>
<dbReference type="EMBL" id="AP017424">
    <property type="protein sequence ID" value="BAU84758.1"/>
    <property type="molecule type" value="Genomic_DNA"/>
</dbReference>
<dbReference type="KEGG" id="slau:SLA_3856"/>
<dbReference type="InterPro" id="IPR025164">
    <property type="entry name" value="Toastrack_DUF4097"/>
</dbReference>
<protein>
    <submittedName>
        <fullName evidence="3 4">TsrV</fullName>
    </submittedName>
</protein>
<feature type="region of interest" description="Disordered" evidence="1">
    <location>
        <begin position="218"/>
        <end position="247"/>
    </location>
</feature>
<feature type="domain" description="DUF4097" evidence="2">
    <location>
        <begin position="124"/>
        <end position="243"/>
    </location>
</feature>
<dbReference type="EMBL" id="FJ436358">
    <property type="protein sequence ID" value="ACN80684.1"/>
    <property type="molecule type" value="Genomic_DNA"/>
</dbReference>
<evidence type="ECO:0000259" key="2">
    <source>
        <dbReference type="Pfam" id="PF13349"/>
    </source>
</evidence>
<evidence type="ECO:0000256" key="1">
    <source>
        <dbReference type="SAM" id="MobiDB-lite"/>
    </source>
</evidence>
<reference evidence="3" key="1">
    <citation type="journal article" date="2009" name="Chem. Biol.">
        <title>Thiopeptide biosynthesis featuring ribosomally synthesized precursor peptides and conserved posttranslational modifications.</title>
        <authorList>
            <person name="Liao R."/>
            <person name="Duan L."/>
            <person name="Lei C."/>
            <person name="Pan H."/>
            <person name="Ding Y."/>
            <person name="Zhang Q."/>
            <person name="Chen D."/>
            <person name="Shen B."/>
            <person name="Yu Y."/>
            <person name="Liu W."/>
        </authorList>
    </citation>
    <scope>NUCLEOTIDE SEQUENCE</scope>
    <source>
        <strain evidence="3">ATCC 31255</strain>
    </source>
</reference>
<keyword evidence="5" id="KW-1185">Reference proteome</keyword>
<accession>C0JS01</accession>
<feature type="compositionally biased region" description="Polar residues" evidence="1">
    <location>
        <begin position="235"/>
        <end position="247"/>
    </location>
</feature>
<dbReference type="Proteomes" id="UP000217676">
    <property type="component" value="Chromosome"/>
</dbReference>
<proteinExistence type="predicted"/>
<organism evidence="3">
    <name type="scientific">Streptomyces laurentii</name>
    <dbReference type="NCBI Taxonomy" id="39478"/>
    <lineage>
        <taxon>Bacteria</taxon>
        <taxon>Bacillati</taxon>
        <taxon>Actinomycetota</taxon>
        <taxon>Actinomycetes</taxon>
        <taxon>Kitasatosporales</taxon>
        <taxon>Streptomycetaceae</taxon>
        <taxon>Streptomyces</taxon>
    </lineage>
</organism>
<evidence type="ECO:0000313" key="4">
    <source>
        <dbReference type="EMBL" id="BAU84758.1"/>
    </source>
</evidence>